<evidence type="ECO:0000256" key="4">
    <source>
        <dbReference type="ARBA" id="ARBA00023163"/>
    </source>
</evidence>
<dbReference type="GO" id="GO:0006355">
    <property type="term" value="P:regulation of DNA-templated transcription"/>
    <property type="evidence" value="ECO:0007669"/>
    <property type="project" value="InterPro"/>
</dbReference>
<evidence type="ECO:0000313" key="8">
    <source>
        <dbReference type="EMBL" id="PND39677.1"/>
    </source>
</evidence>
<gene>
    <name evidence="8" type="ORF">C1O66_10125</name>
</gene>
<evidence type="ECO:0000259" key="6">
    <source>
        <dbReference type="PROSITE" id="PS50043"/>
    </source>
</evidence>
<comment type="caution">
    <text evidence="8">The sequence shown here is derived from an EMBL/GenBank/DDBJ whole genome shotgun (WGS) entry which is preliminary data.</text>
</comment>
<keyword evidence="3 8" id="KW-0238">DNA-binding</keyword>
<keyword evidence="2" id="KW-0805">Transcription regulation</keyword>
<keyword evidence="1 5" id="KW-0597">Phosphoprotein</keyword>
<dbReference type="InterPro" id="IPR000792">
    <property type="entry name" value="Tscrpt_reg_LuxR_C"/>
</dbReference>
<dbReference type="SUPFAM" id="SSF46894">
    <property type="entry name" value="C-terminal effector domain of the bipartite response regulators"/>
    <property type="match status" value="1"/>
</dbReference>
<proteinExistence type="predicted"/>
<dbReference type="PANTHER" id="PTHR43214">
    <property type="entry name" value="TWO-COMPONENT RESPONSE REGULATOR"/>
    <property type="match status" value="1"/>
</dbReference>
<evidence type="ECO:0000256" key="3">
    <source>
        <dbReference type="ARBA" id="ARBA00023125"/>
    </source>
</evidence>
<dbReference type="SMART" id="SM00448">
    <property type="entry name" value="REC"/>
    <property type="match status" value="1"/>
</dbReference>
<feature type="domain" description="Response regulatory" evidence="7">
    <location>
        <begin position="5"/>
        <end position="121"/>
    </location>
</feature>
<name>A0A2N8L1Y2_9BURK</name>
<sequence length="231" mass="25132">MPNFSVLIVEDQLSFRDAFTRSLASVSDIKLVGIATDLAQGRSLFDRLLPDVLLVDLDLPGGSGIELIRHAAQTRPQCEVMVISVFGDEQHVLSSIEAGATGYLLKDSLALDLPEQLRCLRAGGSPISPVIARRLLLRLAPALPQGAAASATAGSAHHPPASDEDAVALSEQESKVLHLAAKGFTFDEIAKFMQVSPHTVMTYVKRVYRKLHVRSKVEAIYEARRLGWLRD</sequence>
<dbReference type="PROSITE" id="PS50110">
    <property type="entry name" value="RESPONSE_REGULATORY"/>
    <property type="match status" value="1"/>
</dbReference>
<dbReference type="RefSeq" id="WP_102769585.1">
    <property type="nucleotide sequence ID" value="NZ_POSP01000003.1"/>
</dbReference>
<dbReference type="Pfam" id="PF00196">
    <property type="entry name" value="GerE"/>
    <property type="match status" value="1"/>
</dbReference>
<evidence type="ECO:0000256" key="1">
    <source>
        <dbReference type="ARBA" id="ARBA00022553"/>
    </source>
</evidence>
<dbReference type="PROSITE" id="PS50043">
    <property type="entry name" value="HTH_LUXR_2"/>
    <property type="match status" value="1"/>
</dbReference>
<dbReference type="PANTHER" id="PTHR43214:SF41">
    <property type="entry name" value="NITRATE_NITRITE RESPONSE REGULATOR PROTEIN NARP"/>
    <property type="match status" value="1"/>
</dbReference>
<keyword evidence="4" id="KW-0804">Transcription</keyword>
<dbReference type="InterPro" id="IPR058245">
    <property type="entry name" value="NreC/VraR/RcsB-like_REC"/>
</dbReference>
<evidence type="ECO:0000313" key="9">
    <source>
        <dbReference type="Proteomes" id="UP000235916"/>
    </source>
</evidence>
<dbReference type="InterPro" id="IPR039420">
    <property type="entry name" value="WalR-like"/>
</dbReference>
<dbReference type="CDD" id="cd06170">
    <property type="entry name" value="LuxR_C_like"/>
    <property type="match status" value="1"/>
</dbReference>
<dbReference type="Proteomes" id="UP000235916">
    <property type="component" value="Unassembled WGS sequence"/>
</dbReference>
<dbReference type="EMBL" id="POSP01000003">
    <property type="protein sequence ID" value="PND39677.1"/>
    <property type="molecule type" value="Genomic_DNA"/>
</dbReference>
<dbReference type="InterPro" id="IPR001789">
    <property type="entry name" value="Sig_transdc_resp-reg_receiver"/>
</dbReference>
<keyword evidence="9" id="KW-1185">Reference proteome</keyword>
<reference evidence="8 9" key="1">
    <citation type="submission" date="2018-01" db="EMBL/GenBank/DDBJ databases">
        <title>Draft genome sequence of Paucibacter aquatile CR182 isolated from freshwater of the Nakdong River.</title>
        <authorList>
            <person name="Choi A."/>
            <person name="Chung E.J."/>
        </authorList>
    </citation>
    <scope>NUCLEOTIDE SEQUENCE [LARGE SCALE GENOMIC DNA]</scope>
    <source>
        <strain evidence="8 9">CR182</strain>
    </source>
</reference>
<dbReference type="InterPro" id="IPR016032">
    <property type="entry name" value="Sig_transdc_resp-reg_C-effctor"/>
</dbReference>
<dbReference type="InterPro" id="IPR011006">
    <property type="entry name" value="CheY-like_superfamily"/>
</dbReference>
<dbReference type="OrthoDB" id="3623000at2"/>
<protein>
    <submittedName>
        <fullName evidence="8">DNA-binding response regulator</fullName>
    </submittedName>
</protein>
<dbReference type="GO" id="GO:0000160">
    <property type="term" value="P:phosphorelay signal transduction system"/>
    <property type="evidence" value="ECO:0007669"/>
    <property type="project" value="InterPro"/>
</dbReference>
<organism evidence="8 9">
    <name type="scientific">Kinneretia aquatilis</name>
    <dbReference type="NCBI Taxonomy" id="2070761"/>
    <lineage>
        <taxon>Bacteria</taxon>
        <taxon>Pseudomonadati</taxon>
        <taxon>Pseudomonadota</taxon>
        <taxon>Betaproteobacteria</taxon>
        <taxon>Burkholderiales</taxon>
        <taxon>Sphaerotilaceae</taxon>
        <taxon>Roseateles</taxon>
    </lineage>
</organism>
<dbReference type="CDD" id="cd17535">
    <property type="entry name" value="REC_NarL-like"/>
    <property type="match status" value="1"/>
</dbReference>
<feature type="domain" description="HTH luxR-type" evidence="6">
    <location>
        <begin position="162"/>
        <end position="227"/>
    </location>
</feature>
<dbReference type="SUPFAM" id="SSF52172">
    <property type="entry name" value="CheY-like"/>
    <property type="match status" value="1"/>
</dbReference>
<evidence type="ECO:0000259" key="7">
    <source>
        <dbReference type="PROSITE" id="PS50110"/>
    </source>
</evidence>
<dbReference type="GO" id="GO:0003677">
    <property type="term" value="F:DNA binding"/>
    <property type="evidence" value="ECO:0007669"/>
    <property type="project" value="UniProtKB-KW"/>
</dbReference>
<evidence type="ECO:0000256" key="2">
    <source>
        <dbReference type="ARBA" id="ARBA00023015"/>
    </source>
</evidence>
<accession>A0A2N8L1Y2</accession>
<dbReference type="Pfam" id="PF00072">
    <property type="entry name" value="Response_reg"/>
    <property type="match status" value="1"/>
</dbReference>
<dbReference type="SMART" id="SM00421">
    <property type="entry name" value="HTH_LUXR"/>
    <property type="match status" value="1"/>
</dbReference>
<feature type="modified residue" description="4-aspartylphosphate" evidence="5">
    <location>
        <position position="56"/>
    </location>
</feature>
<dbReference type="Gene3D" id="3.40.50.2300">
    <property type="match status" value="1"/>
</dbReference>
<dbReference type="PRINTS" id="PR00038">
    <property type="entry name" value="HTHLUXR"/>
</dbReference>
<dbReference type="AlphaFoldDB" id="A0A2N8L1Y2"/>
<evidence type="ECO:0000256" key="5">
    <source>
        <dbReference type="PROSITE-ProRule" id="PRU00169"/>
    </source>
</evidence>